<accession>A0A812UI59</accession>
<evidence type="ECO:0000313" key="2">
    <source>
        <dbReference type="Proteomes" id="UP000601435"/>
    </source>
</evidence>
<name>A0A812UI59_9DINO</name>
<sequence>LAWLLWQVCQGLCERIEQDCMVRSFPEEPDDLVFSQKRSKNPADRKFALKQAWSARKKSLRHASKDAPNKSEKAAVLRAAAQRAKAWLSHRDLRNDRAKYLMASRAAFRGCKRLCIAVDASRGGGRKRSFYGMMCLETGATCWAPPQVHQDSEYRQAGQNRECSLFPQASLNYGFIGIYADTGSSLETFLPKKDDDDLPMCERPTLVIQSDCGSDLMAVHNFAGYHLGLRYWFVNDVRHMLVNEQMNACKQAGLSSSMALADIVLTFLQGPWGGHKWMQIVREETKEFMQMASSLGSSSAGVTTTSRWDSFHRGFRDRKKEFTLLLMILVSYGIRAGYVLNPEKLTLQEMKKVSTSVGAAEAETLKDAKKKKSFLYDSCRNKLHVATVCMGNQSLMEDLRVWYWCSKPIADQLNSLRQQLHGRTEPRNHMKDAAIGGCSLQVVEALLTVPAQTEVLEDLGFSLKHNTAGAVRCKKVDVEAPHVFVEDVLMQKVVKTLLCLVHFKLFNLSLSMYSYPARFAALLDDDEHRRECLLEMQSLDEAFEEVQNLKNKGWRTVCHRSPLRLTVVREVFAHLKQSAWKVSEDLCLFLQQSCMHFGATYNEEAFGEMRVAEKTDGKAAKMSSIEVWSTASRGGIMKRFGYREVDAPAADLAPSIPDSLFHTQLKQPSMPKMCELTGRGTPWPTLQPLVAPTVAAELWTMVTLRKAGKLDQLTASWRTQFLLSGLIVKQEGQKDWFMSTGPWPKGSATLLLPMQRKELKKGLYAFGLKPNLSRGCLRWASVFQFDTWEVAQTKVVSPIHFGVLLAKGSSLNIPDENLFFWLETDKPRPLLQHCAHNAFFDISADILELLLQEEFGQNLEATTGEDLLGEVLAPCIQESLGITPKEVANILEDNLHQREADESEVVDLLENEMVRENFSKEEEQMRNDFLKSVAVKQAAQTSVTRKIRKLRNPDGAEAPKIKRKKVRYEPDYAWTEAAAQEMAPAKYRLHRDRFNKCWRLRKGSWSLSKSWGPSGKDASCLVFLLTRAWERHCSLNPLVANPYDFEEVFRA</sequence>
<reference evidence="1" key="1">
    <citation type="submission" date="2021-02" db="EMBL/GenBank/DDBJ databases">
        <authorList>
            <person name="Dougan E. K."/>
            <person name="Rhodes N."/>
            <person name="Thang M."/>
            <person name="Chan C."/>
        </authorList>
    </citation>
    <scope>NUCLEOTIDE SEQUENCE</scope>
</reference>
<protein>
    <submittedName>
        <fullName evidence="1">Mug158 protein</fullName>
    </submittedName>
</protein>
<evidence type="ECO:0000313" key="1">
    <source>
        <dbReference type="EMBL" id="CAE7568623.1"/>
    </source>
</evidence>
<comment type="caution">
    <text evidence="1">The sequence shown here is derived from an EMBL/GenBank/DDBJ whole genome shotgun (WGS) entry which is preliminary data.</text>
</comment>
<dbReference type="OrthoDB" id="440271at2759"/>
<feature type="non-terminal residue" evidence="1">
    <location>
        <position position="1"/>
    </location>
</feature>
<keyword evidence="2" id="KW-1185">Reference proteome</keyword>
<dbReference type="EMBL" id="CAJNJA010026995">
    <property type="protein sequence ID" value="CAE7568623.1"/>
    <property type="molecule type" value="Genomic_DNA"/>
</dbReference>
<proteinExistence type="predicted"/>
<gene>
    <name evidence="1" type="primary">mug158</name>
    <name evidence="1" type="ORF">SNEC2469_LOCUS16559</name>
</gene>
<dbReference type="Proteomes" id="UP000601435">
    <property type="component" value="Unassembled WGS sequence"/>
</dbReference>
<organism evidence="1 2">
    <name type="scientific">Symbiodinium necroappetens</name>
    <dbReference type="NCBI Taxonomy" id="1628268"/>
    <lineage>
        <taxon>Eukaryota</taxon>
        <taxon>Sar</taxon>
        <taxon>Alveolata</taxon>
        <taxon>Dinophyceae</taxon>
        <taxon>Suessiales</taxon>
        <taxon>Symbiodiniaceae</taxon>
        <taxon>Symbiodinium</taxon>
    </lineage>
</organism>
<dbReference type="AlphaFoldDB" id="A0A812UI59"/>